<evidence type="ECO:0000256" key="2">
    <source>
        <dbReference type="ARBA" id="ARBA00023082"/>
    </source>
</evidence>
<sequence>MQQSTSPIQNVWKKWQKDKDQDAGNELVVQYMPLVDYHVNRISAHLPKNVSKQEIKSLGFIGLVDALEKFDSKRDLKFDTYASFRIRGAIIDGLRKEDWLPRTVRDRAKQIEVIAEKLEQELKREPTSSEIAEELGLTNKEVEETIKDSLFATPLSIEEKINDDDDRKDGIGYILPDEKARTPEHQLLQKEKMEDLAEAIKQLNDKEQLVISLFYQEELTLTEIGEVMELSTSRISQIHSRAVFKLKKVLSSL</sequence>
<dbReference type="NCBIfam" id="NF005809">
    <property type="entry name" value="PRK07670.1"/>
    <property type="match status" value="1"/>
</dbReference>
<evidence type="ECO:0000256" key="3">
    <source>
        <dbReference type="ARBA" id="ARBA00023125"/>
    </source>
</evidence>
<proteinExistence type="predicted"/>
<dbReference type="CDD" id="cd06171">
    <property type="entry name" value="Sigma70_r4"/>
    <property type="match status" value="1"/>
</dbReference>
<dbReference type="EMBL" id="JACHGH010000003">
    <property type="protein sequence ID" value="MBB6452899.1"/>
    <property type="molecule type" value="Genomic_DNA"/>
</dbReference>
<dbReference type="Proteomes" id="UP000581688">
    <property type="component" value="Unassembled WGS sequence"/>
</dbReference>
<reference evidence="6 7" key="1">
    <citation type="submission" date="2020-08" db="EMBL/GenBank/DDBJ databases">
        <title>Genomic Encyclopedia of Type Strains, Phase IV (KMG-IV): sequencing the most valuable type-strain genomes for metagenomic binning, comparative biology and taxonomic classification.</title>
        <authorList>
            <person name="Goeker M."/>
        </authorList>
    </citation>
    <scope>NUCLEOTIDE SEQUENCE [LARGE SCALE GENOMIC DNA]</scope>
    <source>
        <strain evidence="6 7">DSM 19612</strain>
    </source>
</reference>
<organism evidence="6 7">
    <name type="scientific">Salirhabdus euzebyi</name>
    <dbReference type="NCBI Taxonomy" id="394506"/>
    <lineage>
        <taxon>Bacteria</taxon>
        <taxon>Bacillati</taxon>
        <taxon>Bacillota</taxon>
        <taxon>Bacilli</taxon>
        <taxon>Bacillales</taxon>
        <taxon>Bacillaceae</taxon>
        <taxon>Salirhabdus</taxon>
    </lineage>
</organism>
<dbReference type="Gene3D" id="1.10.1740.10">
    <property type="match status" value="1"/>
</dbReference>
<feature type="domain" description="RNA polymerase sigma-70" evidence="5">
    <location>
        <begin position="220"/>
        <end position="246"/>
    </location>
</feature>
<keyword evidence="6" id="KW-0282">Flagellum</keyword>
<dbReference type="PROSITE" id="PS00716">
    <property type="entry name" value="SIGMA70_2"/>
    <property type="match status" value="1"/>
</dbReference>
<dbReference type="InterPro" id="IPR007627">
    <property type="entry name" value="RNA_pol_sigma70_r2"/>
</dbReference>
<dbReference type="NCBIfam" id="NF005413">
    <property type="entry name" value="PRK06986.1"/>
    <property type="match status" value="1"/>
</dbReference>
<evidence type="ECO:0000259" key="5">
    <source>
        <dbReference type="PROSITE" id="PS00716"/>
    </source>
</evidence>
<dbReference type="InterPro" id="IPR013325">
    <property type="entry name" value="RNA_pol_sigma_r2"/>
</dbReference>
<keyword evidence="2" id="KW-0731">Sigma factor</keyword>
<dbReference type="NCBIfam" id="TIGR02479">
    <property type="entry name" value="FliA_WhiG"/>
    <property type="match status" value="1"/>
</dbReference>
<evidence type="ECO:0000313" key="7">
    <source>
        <dbReference type="Proteomes" id="UP000581688"/>
    </source>
</evidence>
<dbReference type="SUPFAM" id="SSF88946">
    <property type="entry name" value="Sigma2 domain of RNA polymerase sigma factors"/>
    <property type="match status" value="1"/>
</dbReference>
<comment type="caution">
    <text evidence="6">The sequence shown here is derived from an EMBL/GenBank/DDBJ whole genome shotgun (WGS) entry which is preliminary data.</text>
</comment>
<keyword evidence="3" id="KW-0238">DNA-binding</keyword>
<evidence type="ECO:0000256" key="1">
    <source>
        <dbReference type="ARBA" id="ARBA00023015"/>
    </source>
</evidence>
<dbReference type="InterPro" id="IPR007624">
    <property type="entry name" value="RNA_pol_sigma70_r3"/>
</dbReference>
<dbReference type="PRINTS" id="PR00046">
    <property type="entry name" value="SIGMA70FCT"/>
</dbReference>
<dbReference type="InterPro" id="IPR012845">
    <property type="entry name" value="RNA_pol_sigma_FliA_WhiG"/>
</dbReference>
<dbReference type="PIRSF" id="PIRSF000770">
    <property type="entry name" value="RNA_pol_sigma-SigE/K"/>
    <property type="match status" value="1"/>
</dbReference>
<evidence type="ECO:0000313" key="6">
    <source>
        <dbReference type="EMBL" id="MBB6452899.1"/>
    </source>
</evidence>
<dbReference type="InterPro" id="IPR007630">
    <property type="entry name" value="RNA_pol_sigma70_r4"/>
</dbReference>
<dbReference type="Pfam" id="PF04545">
    <property type="entry name" value="Sigma70_r4"/>
    <property type="match status" value="1"/>
</dbReference>
<dbReference type="InterPro" id="IPR013324">
    <property type="entry name" value="RNA_pol_sigma_r3/r4-like"/>
</dbReference>
<accession>A0A841Q3C8</accession>
<dbReference type="AlphaFoldDB" id="A0A841Q3C8"/>
<dbReference type="InterPro" id="IPR014284">
    <property type="entry name" value="RNA_pol_sigma-70_dom"/>
</dbReference>
<keyword evidence="7" id="KW-1185">Reference proteome</keyword>
<dbReference type="Gene3D" id="1.20.140.160">
    <property type="match status" value="1"/>
</dbReference>
<dbReference type="SUPFAM" id="SSF88659">
    <property type="entry name" value="Sigma3 and sigma4 domains of RNA polymerase sigma factors"/>
    <property type="match status" value="2"/>
</dbReference>
<name>A0A841Q3C8_9BACI</name>
<dbReference type="InterPro" id="IPR000943">
    <property type="entry name" value="RNA_pol_sigma70"/>
</dbReference>
<dbReference type="Pfam" id="PF04539">
    <property type="entry name" value="Sigma70_r3"/>
    <property type="match status" value="1"/>
</dbReference>
<dbReference type="RefSeq" id="WP_174495439.1">
    <property type="nucleotide sequence ID" value="NZ_CADDWK010000003.1"/>
</dbReference>
<protein>
    <submittedName>
        <fullName evidence="6">RNA polymerase sigma factor for flagellar operon FliA</fullName>
    </submittedName>
</protein>
<keyword evidence="4" id="KW-0804">Transcription</keyword>
<gene>
    <name evidence="6" type="ORF">HNQ94_001345</name>
</gene>
<dbReference type="GO" id="GO:0006352">
    <property type="term" value="P:DNA-templated transcription initiation"/>
    <property type="evidence" value="ECO:0007669"/>
    <property type="project" value="InterPro"/>
</dbReference>
<dbReference type="PANTHER" id="PTHR30385">
    <property type="entry name" value="SIGMA FACTOR F FLAGELLAR"/>
    <property type="match status" value="1"/>
</dbReference>
<dbReference type="PANTHER" id="PTHR30385:SF7">
    <property type="entry name" value="RNA POLYMERASE SIGMA FACTOR FLIA"/>
    <property type="match status" value="1"/>
</dbReference>
<keyword evidence="6" id="KW-0966">Cell projection</keyword>
<evidence type="ECO:0000256" key="4">
    <source>
        <dbReference type="ARBA" id="ARBA00023163"/>
    </source>
</evidence>
<dbReference type="GO" id="GO:0003899">
    <property type="term" value="F:DNA-directed RNA polymerase activity"/>
    <property type="evidence" value="ECO:0007669"/>
    <property type="project" value="InterPro"/>
</dbReference>
<dbReference type="Pfam" id="PF04542">
    <property type="entry name" value="Sigma70_r2"/>
    <property type="match status" value="1"/>
</dbReference>
<keyword evidence="1" id="KW-0805">Transcription regulation</keyword>
<dbReference type="GO" id="GO:0016987">
    <property type="term" value="F:sigma factor activity"/>
    <property type="evidence" value="ECO:0007669"/>
    <property type="project" value="UniProtKB-KW"/>
</dbReference>
<dbReference type="GO" id="GO:0003677">
    <property type="term" value="F:DNA binding"/>
    <property type="evidence" value="ECO:0007669"/>
    <property type="project" value="UniProtKB-KW"/>
</dbReference>
<dbReference type="NCBIfam" id="TIGR02937">
    <property type="entry name" value="sigma70-ECF"/>
    <property type="match status" value="1"/>
</dbReference>
<keyword evidence="6" id="KW-0969">Cilium</keyword>